<dbReference type="PATRIC" id="fig|44252.3.peg.3530"/>
<protein>
    <submittedName>
        <fullName evidence="1">Uncharacterized protein</fullName>
    </submittedName>
</protein>
<dbReference type="RefSeq" id="WP_036624967.1">
    <property type="nucleotide sequence ID" value="NZ_BGMM01000001.1"/>
</dbReference>
<sequence length="93" mass="11234">MLPDLERKLLRILYSYSTQRKRMPTIDELEIKTGRNKQDIFAGLRGLVEQRYIFWPDNPRLDTIVILEAWERDQPQRPKFNSSSGNIDYWTKY</sequence>
<accession>A0A090ZBV5</accession>
<dbReference type="STRING" id="44252.DJ90_3398"/>
<comment type="caution">
    <text evidence="1">The sequence shown here is derived from an EMBL/GenBank/DDBJ whole genome shotgun (WGS) entry which is preliminary data.</text>
</comment>
<name>A0A090ZBV5_PAEMA</name>
<dbReference type="OrthoDB" id="2680308at2"/>
<dbReference type="HOGENOM" id="CLU_161340_0_0_9"/>
<organism evidence="1 2">
    <name type="scientific">Paenibacillus macerans</name>
    <name type="common">Bacillus macerans</name>
    <dbReference type="NCBI Taxonomy" id="44252"/>
    <lineage>
        <taxon>Bacteria</taxon>
        <taxon>Bacillati</taxon>
        <taxon>Bacillota</taxon>
        <taxon>Bacilli</taxon>
        <taxon>Bacillales</taxon>
        <taxon>Paenibacillaceae</taxon>
        <taxon>Paenibacillus</taxon>
    </lineage>
</organism>
<evidence type="ECO:0000313" key="1">
    <source>
        <dbReference type="EMBL" id="KFN08067.1"/>
    </source>
</evidence>
<evidence type="ECO:0000313" key="2">
    <source>
        <dbReference type="Proteomes" id="UP000029278"/>
    </source>
</evidence>
<dbReference type="GeneID" id="77008820"/>
<dbReference type="AlphaFoldDB" id="A0A090ZBV5"/>
<reference evidence="1 2" key="1">
    <citation type="submission" date="2014-04" db="EMBL/GenBank/DDBJ databases">
        <authorList>
            <person name="Bishop-Lilly K.A."/>
            <person name="Broomall S.M."/>
            <person name="Chain P.S."/>
            <person name="Chertkov O."/>
            <person name="Coyne S.R."/>
            <person name="Daligault H.E."/>
            <person name="Davenport K.W."/>
            <person name="Erkkila T."/>
            <person name="Frey K.G."/>
            <person name="Gibbons H.S."/>
            <person name="Gu W."/>
            <person name="Jaissle J."/>
            <person name="Johnson S.L."/>
            <person name="Koroleva G.I."/>
            <person name="Ladner J.T."/>
            <person name="Lo C.-C."/>
            <person name="Minogue T.D."/>
            <person name="Munk C."/>
            <person name="Palacios G.F."/>
            <person name="Redden C.L."/>
            <person name="Rosenzweig C.N."/>
            <person name="Scholz M.B."/>
            <person name="Teshima H."/>
            <person name="Xu Y."/>
        </authorList>
    </citation>
    <scope>NUCLEOTIDE SEQUENCE [LARGE SCALE GENOMIC DNA]</scope>
    <source>
        <strain evidence="1 2">8244</strain>
    </source>
</reference>
<proteinExistence type="predicted"/>
<gene>
    <name evidence="1" type="ORF">DJ90_3398</name>
</gene>
<dbReference type="EMBL" id="JMQA01000030">
    <property type="protein sequence ID" value="KFN08067.1"/>
    <property type="molecule type" value="Genomic_DNA"/>
</dbReference>
<dbReference type="Proteomes" id="UP000029278">
    <property type="component" value="Unassembled WGS sequence"/>
</dbReference>
<keyword evidence="2" id="KW-1185">Reference proteome</keyword>